<dbReference type="OrthoDB" id="2991717at2"/>
<protein>
    <recommendedName>
        <fullName evidence="4">DUF2642 domain-containing protein</fullName>
    </recommendedName>
</protein>
<evidence type="ECO:0008006" key="4">
    <source>
        <dbReference type="Google" id="ProtNLM"/>
    </source>
</evidence>
<keyword evidence="3" id="KW-1185">Reference proteome</keyword>
<name>A0A1N7KGK2_9BACL</name>
<dbReference type="Pfam" id="PF10842">
    <property type="entry name" value="DUF2642"/>
    <property type="match status" value="1"/>
</dbReference>
<gene>
    <name evidence="2" type="ORF">SAMN05421790_10361</name>
</gene>
<proteinExistence type="predicted"/>
<reference evidence="3" key="1">
    <citation type="submission" date="2017-01" db="EMBL/GenBank/DDBJ databases">
        <authorList>
            <person name="Varghese N."/>
            <person name="Submissions S."/>
        </authorList>
    </citation>
    <scope>NUCLEOTIDE SEQUENCE [LARGE SCALE GENOMIC DNA]</scope>
    <source>
        <strain evidence="3">DSM 45196</strain>
    </source>
</reference>
<dbReference type="Proteomes" id="UP000186795">
    <property type="component" value="Unassembled WGS sequence"/>
</dbReference>
<evidence type="ECO:0000256" key="1">
    <source>
        <dbReference type="SAM" id="MobiDB-lite"/>
    </source>
</evidence>
<dbReference type="InterPro" id="IPR020139">
    <property type="entry name" value="DUF2642"/>
</dbReference>
<dbReference type="RefSeq" id="WP_009709780.1">
    <property type="nucleotide sequence ID" value="NZ_CP048103.1"/>
</dbReference>
<evidence type="ECO:0000313" key="3">
    <source>
        <dbReference type="Proteomes" id="UP000186795"/>
    </source>
</evidence>
<dbReference type="EMBL" id="FTOD01000003">
    <property type="protein sequence ID" value="SIS60705.1"/>
    <property type="molecule type" value="Genomic_DNA"/>
</dbReference>
<organism evidence="2 3">
    <name type="scientific">Kroppenstedtia eburnea</name>
    <dbReference type="NCBI Taxonomy" id="714067"/>
    <lineage>
        <taxon>Bacteria</taxon>
        <taxon>Bacillati</taxon>
        <taxon>Bacillota</taxon>
        <taxon>Bacilli</taxon>
        <taxon>Bacillales</taxon>
        <taxon>Thermoactinomycetaceae</taxon>
        <taxon>Kroppenstedtia</taxon>
    </lineage>
</organism>
<dbReference type="AlphaFoldDB" id="A0A1N7KGK2"/>
<accession>A0A1N7KGK2</accession>
<sequence>MSEYAPMQGPMFGQPVPSQPLPPESTEFTPLPPEPRPAIGRGWRSPFRGLFGKSRRGHLLAQQMQQLMGQRVQVATFSGKLDGEVAGVYPDNFLVAKEGQRYYIRWDAIAYVTPVEEL</sequence>
<feature type="region of interest" description="Disordered" evidence="1">
    <location>
        <begin position="1"/>
        <end position="44"/>
    </location>
</feature>
<evidence type="ECO:0000313" key="2">
    <source>
        <dbReference type="EMBL" id="SIS60705.1"/>
    </source>
</evidence>